<dbReference type="AlphaFoldDB" id="R6JUM2"/>
<dbReference type="EMBL" id="CBDY010000164">
    <property type="protein sequence ID" value="CDB62494.1"/>
    <property type="molecule type" value="Genomic_DNA"/>
</dbReference>
<evidence type="ECO:0000313" key="1">
    <source>
        <dbReference type="EMBL" id="CDB62494.1"/>
    </source>
</evidence>
<accession>R6JUM2</accession>
<sequence length="118" mass="13327">MLPIGRRLLLRMKSSRSRTVLPSPRGAKLPQRLKPSTHGTDRMMMAAILQRTAFLRVHPVKSVANEMMFWNTAMMVEKAAKDINRKNSVPQILPPAIWLNTLGRVMKIRDGPAVDSIL</sequence>
<organism evidence="1 2">
    <name type="scientific">[Clostridium] clostridioforme CAG:132</name>
    <dbReference type="NCBI Taxonomy" id="1263065"/>
    <lineage>
        <taxon>Bacteria</taxon>
        <taxon>Bacillati</taxon>
        <taxon>Bacillota</taxon>
        <taxon>Clostridia</taxon>
        <taxon>Lachnospirales</taxon>
        <taxon>Lachnospiraceae</taxon>
        <taxon>Enterocloster</taxon>
    </lineage>
</organism>
<dbReference type="Proteomes" id="UP000018009">
    <property type="component" value="Unassembled WGS sequence"/>
</dbReference>
<evidence type="ECO:0000313" key="2">
    <source>
        <dbReference type="Proteomes" id="UP000018009"/>
    </source>
</evidence>
<gene>
    <name evidence="1" type="ORF">BN486_02539</name>
</gene>
<reference evidence="1" key="1">
    <citation type="submission" date="2012-11" db="EMBL/GenBank/DDBJ databases">
        <title>Dependencies among metagenomic species, viruses, plasmids and units of genetic variation.</title>
        <authorList>
            <person name="Nielsen H.B."/>
            <person name="Almeida M."/>
            <person name="Juncker A.S."/>
            <person name="Rasmussen S."/>
            <person name="Li J."/>
            <person name="Sunagawa S."/>
            <person name="Plichta D."/>
            <person name="Gautier L."/>
            <person name="Le Chatelier E."/>
            <person name="Peletier E."/>
            <person name="Bonde I."/>
            <person name="Nielsen T."/>
            <person name="Manichanh C."/>
            <person name="Arumugam M."/>
            <person name="Batto J."/>
            <person name="Santos M.B.Q.D."/>
            <person name="Blom N."/>
            <person name="Borruel N."/>
            <person name="Burgdorf K.S."/>
            <person name="Boumezbeur F."/>
            <person name="Casellas F."/>
            <person name="Dore J."/>
            <person name="Guarner F."/>
            <person name="Hansen T."/>
            <person name="Hildebrand F."/>
            <person name="Kaas R.S."/>
            <person name="Kennedy S."/>
            <person name="Kristiansen K."/>
            <person name="Kultima J.R."/>
            <person name="Leonard P."/>
            <person name="Levenez F."/>
            <person name="Lund O."/>
            <person name="Moumen B."/>
            <person name="Le Paslier D."/>
            <person name="Pons N."/>
            <person name="Pedersen O."/>
            <person name="Prifti E."/>
            <person name="Qin J."/>
            <person name="Raes J."/>
            <person name="Tap J."/>
            <person name="Tims S."/>
            <person name="Ussery D.W."/>
            <person name="Yamada T."/>
            <person name="MetaHit consortium"/>
            <person name="Renault P."/>
            <person name="Sicheritz-Ponten T."/>
            <person name="Bork P."/>
            <person name="Wang J."/>
            <person name="Brunak S."/>
            <person name="Ehrlich S.D."/>
        </authorList>
    </citation>
    <scope>NUCLEOTIDE SEQUENCE [LARGE SCALE GENOMIC DNA]</scope>
</reference>
<proteinExistence type="predicted"/>
<comment type="caution">
    <text evidence="1">The sequence shown here is derived from an EMBL/GenBank/DDBJ whole genome shotgun (WGS) entry which is preliminary data.</text>
</comment>
<name>R6JUM2_9FIRM</name>
<protein>
    <submittedName>
        <fullName evidence="1">Uncharacterized protein</fullName>
    </submittedName>
</protein>